<organism evidence="2 3">
    <name type="scientific">Streptococcus suis 6407</name>
    <dbReference type="NCBI Taxonomy" id="1214179"/>
    <lineage>
        <taxon>Bacteria</taxon>
        <taxon>Bacillati</taxon>
        <taxon>Bacillota</taxon>
        <taxon>Bacilli</taxon>
        <taxon>Lactobacillales</taxon>
        <taxon>Streptococcaceae</taxon>
        <taxon>Streptococcus</taxon>
    </lineage>
</organism>
<dbReference type="HOGENOM" id="CLU_097182_0_0_9"/>
<name>A0A075SKG2_STRSU</name>
<keyword evidence="1" id="KW-1133">Transmembrane helix</keyword>
<gene>
    <name evidence="2" type="ORF">ID09_09910</name>
</gene>
<feature type="transmembrane region" description="Helical" evidence="1">
    <location>
        <begin position="155"/>
        <end position="179"/>
    </location>
</feature>
<feature type="transmembrane region" description="Helical" evidence="1">
    <location>
        <begin position="100"/>
        <end position="125"/>
    </location>
</feature>
<feature type="transmembrane region" description="Helical" evidence="1">
    <location>
        <begin position="58"/>
        <end position="80"/>
    </location>
</feature>
<proteinExistence type="predicted"/>
<keyword evidence="1" id="KW-0812">Transmembrane</keyword>
<feature type="transmembrane region" description="Helical" evidence="1">
    <location>
        <begin position="229"/>
        <end position="245"/>
    </location>
</feature>
<dbReference type="Proteomes" id="UP000028185">
    <property type="component" value="Chromosome"/>
</dbReference>
<accession>A0A075SKG2</accession>
<keyword evidence="1" id="KW-0472">Membrane</keyword>
<reference evidence="2 3" key="1">
    <citation type="journal article" date="2014" name="Genome Announc.">
        <title>Whole-Genome Sequence of Streptococcus suis Serotype 4 Reference Strain 6407.</title>
        <authorList>
            <person name="Wang K."/>
            <person name="Chen J."/>
            <person name="Yao H."/>
            <person name="Lu C."/>
        </authorList>
    </citation>
    <scope>NUCLEOTIDE SEQUENCE [LARGE SCALE GENOMIC DNA]</scope>
    <source>
        <strain evidence="2">6407</strain>
    </source>
</reference>
<evidence type="ECO:0000256" key="1">
    <source>
        <dbReference type="SAM" id="Phobius"/>
    </source>
</evidence>
<dbReference type="EMBL" id="CP008921">
    <property type="protein sequence ID" value="AIG44323.1"/>
    <property type="molecule type" value="Genomic_DNA"/>
</dbReference>
<sequence>MRFCRILFFHKKSTIFRLFFIILLGSLIFSNTTYQYYLGHYQLVPNVFTWLLILCQDITTGVYLIPIIYTAILFFCIEVFTRDTFVTLRFLSIKDKYYFLLNYSLLLPFLFVFLLMCLVFLMGLVNSFSFSISSIHQPLLSEVYEISYVSNFQSILLPLFSFLCYLIFLSEIALFNFLLFQKGSTVMANLFSFLLIQSVFWFYPINATISQVFPIHHYILKSVSYHKELLYWLILLLFFILLNLYKIRNTEWEE</sequence>
<feature type="transmembrane region" description="Helical" evidence="1">
    <location>
        <begin position="186"/>
        <end position="209"/>
    </location>
</feature>
<evidence type="ECO:0000313" key="3">
    <source>
        <dbReference type="Proteomes" id="UP000028185"/>
    </source>
</evidence>
<evidence type="ECO:0008006" key="4">
    <source>
        <dbReference type="Google" id="ProtNLM"/>
    </source>
</evidence>
<protein>
    <recommendedName>
        <fullName evidence="4">Lipoprotein</fullName>
    </recommendedName>
</protein>
<dbReference type="PATRIC" id="fig|1214179.4.peg.1969"/>
<feature type="transmembrane region" description="Helical" evidence="1">
    <location>
        <begin position="15"/>
        <end position="38"/>
    </location>
</feature>
<dbReference type="AlphaFoldDB" id="A0A075SKG2"/>
<evidence type="ECO:0000313" key="2">
    <source>
        <dbReference type="EMBL" id="AIG44323.1"/>
    </source>
</evidence>